<proteinExistence type="predicted"/>
<evidence type="ECO:0000313" key="2">
    <source>
        <dbReference type="EMBL" id="MBW0464055.1"/>
    </source>
</evidence>
<reference evidence="2" key="1">
    <citation type="submission" date="2021-03" db="EMBL/GenBank/DDBJ databases">
        <title>Draft genome sequence of rust myrtle Austropuccinia psidii MF-1, a brazilian biotype.</title>
        <authorList>
            <person name="Quecine M.C."/>
            <person name="Pachon D.M.R."/>
            <person name="Bonatelli M.L."/>
            <person name="Correr F.H."/>
            <person name="Franceschini L.M."/>
            <person name="Leite T.F."/>
            <person name="Margarido G.R.A."/>
            <person name="Almeida C.A."/>
            <person name="Ferrarezi J.A."/>
            <person name="Labate C.A."/>
        </authorList>
    </citation>
    <scope>NUCLEOTIDE SEQUENCE</scope>
    <source>
        <strain evidence="2">MF-1</strain>
    </source>
</reference>
<evidence type="ECO:0000259" key="1">
    <source>
        <dbReference type="Pfam" id="PF07727"/>
    </source>
</evidence>
<dbReference type="Pfam" id="PF07727">
    <property type="entry name" value="RVT_2"/>
    <property type="match status" value="1"/>
</dbReference>
<keyword evidence="3" id="KW-1185">Reference proteome</keyword>
<dbReference type="EMBL" id="AVOT02000690">
    <property type="protein sequence ID" value="MBW0464055.1"/>
    <property type="molecule type" value="Genomic_DNA"/>
</dbReference>
<dbReference type="Proteomes" id="UP000765509">
    <property type="component" value="Unassembled WGS sequence"/>
</dbReference>
<feature type="domain" description="Reverse transcriptase Ty1/copia-type" evidence="1">
    <location>
        <begin position="70"/>
        <end position="298"/>
    </location>
</feature>
<dbReference type="OrthoDB" id="2515198at2759"/>
<dbReference type="SUPFAM" id="SSF56672">
    <property type="entry name" value="DNA/RNA polymerases"/>
    <property type="match status" value="1"/>
</dbReference>
<dbReference type="InterPro" id="IPR043502">
    <property type="entry name" value="DNA/RNA_pol_sf"/>
</dbReference>
<comment type="caution">
    <text evidence="2">The sequence shown here is derived from an EMBL/GenBank/DDBJ whole genome shotgun (WGS) entry which is preliminary data.</text>
</comment>
<sequence length="421" mass="48353">MDNLLSSLKLQLGKVPTNKIVDQQQSNIDSTRLIPDLKIPNNIRDAMMTNDATKWLEAAKNELHQSDRLNVWTAFDAIPNIKVLEVQWIFALKHENEGKIIKHKVQYAVKGFMQHPGQDFGDLYSPKESLVTLCLIIILKVKKKLHMTTFDVSGAYIHSSIEEEIYVKAPTELSPEIKGKVMKLNKALFGTKQAARYWWLFFKSIMESMGLVEMEFEASLYVYKKGDSYIIIWMHVDNGVLLTNDNAMLSQVQSQMTTKLEVKWNHQQDRIVGINLNIIDNELHLEQRLLATQIVETYPRCTITKSTPLPLQQCDPEDATPVSIKELQHFIRSLMYLTSGSRPDLDFSVNFLARYSHIPMEECWNLLDHLIGYLKKTTNKLLKLRPIMMCHLALWTDANWGGTFERLTSGGLIRYAGCPVQ</sequence>
<protein>
    <recommendedName>
        <fullName evidence="1">Reverse transcriptase Ty1/copia-type domain-containing protein</fullName>
    </recommendedName>
</protein>
<gene>
    <name evidence="2" type="ORF">O181_003770</name>
</gene>
<dbReference type="InterPro" id="IPR013103">
    <property type="entry name" value="RVT_2"/>
</dbReference>
<accession>A0A9Q3BFN2</accession>
<evidence type="ECO:0000313" key="3">
    <source>
        <dbReference type="Proteomes" id="UP000765509"/>
    </source>
</evidence>
<organism evidence="2 3">
    <name type="scientific">Austropuccinia psidii MF-1</name>
    <dbReference type="NCBI Taxonomy" id="1389203"/>
    <lineage>
        <taxon>Eukaryota</taxon>
        <taxon>Fungi</taxon>
        <taxon>Dikarya</taxon>
        <taxon>Basidiomycota</taxon>
        <taxon>Pucciniomycotina</taxon>
        <taxon>Pucciniomycetes</taxon>
        <taxon>Pucciniales</taxon>
        <taxon>Sphaerophragmiaceae</taxon>
        <taxon>Austropuccinia</taxon>
    </lineage>
</organism>
<name>A0A9Q3BFN2_9BASI</name>
<dbReference type="AlphaFoldDB" id="A0A9Q3BFN2"/>